<dbReference type="EMBL" id="JAUUTY010000004">
    <property type="protein sequence ID" value="KAK1647945.1"/>
    <property type="molecule type" value="Genomic_DNA"/>
</dbReference>
<accession>A0AAD8WA76</accession>
<dbReference type="PANTHER" id="PTHR46632:SF18">
    <property type="entry name" value="OS01G0122200 PROTEIN"/>
    <property type="match status" value="1"/>
</dbReference>
<keyword evidence="8" id="KW-1185">Reference proteome</keyword>
<evidence type="ECO:0000259" key="6">
    <source>
        <dbReference type="PROSITE" id="PS51081"/>
    </source>
</evidence>
<dbReference type="GO" id="GO:0008270">
    <property type="term" value="F:zinc ion binding"/>
    <property type="evidence" value="ECO:0007669"/>
    <property type="project" value="UniProtKB-KW"/>
</dbReference>
<dbReference type="PROSITE" id="PS51081">
    <property type="entry name" value="ZF_SIAH"/>
    <property type="match status" value="1"/>
</dbReference>
<reference evidence="7" key="1">
    <citation type="submission" date="2023-07" db="EMBL/GenBank/DDBJ databases">
        <title>A chromosome-level genome assembly of Lolium multiflorum.</title>
        <authorList>
            <person name="Chen Y."/>
            <person name="Copetti D."/>
            <person name="Kolliker R."/>
            <person name="Studer B."/>
        </authorList>
    </citation>
    <scope>NUCLEOTIDE SEQUENCE</scope>
    <source>
        <strain evidence="7">02402/16</strain>
        <tissue evidence="7">Leaf</tissue>
    </source>
</reference>
<dbReference type="InterPro" id="IPR013010">
    <property type="entry name" value="Znf_SIAH"/>
</dbReference>
<protein>
    <recommendedName>
        <fullName evidence="6">SIAH-type domain-containing protein</fullName>
    </recommendedName>
</protein>
<name>A0AAD8WA76_LOLMU</name>
<evidence type="ECO:0000313" key="7">
    <source>
        <dbReference type="EMBL" id="KAK1647945.1"/>
    </source>
</evidence>
<evidence type="ECO:0000256" key="2">
    <source>
        <dbReference type="ARBA" id="ARBA00022771"/>
    </source>
</evidence>
<dbReference type="SUPFAM" id="SSF49599">
    <property type="entry name" value="TRAF domain-like"/>
    <property type="match status" value="1"/>
</dbReference>
<evidence type="ECO:0000313" key="8">
    <source>
        <dbReference type="Proteomes" id="UP001231189"/>
    </source>
</evidence>
<dbReference type="InterPro" id="IPR013083">
    <property type="entry name" value="Znf_RING/FYVE/PHD"/>
</dbReference>
<evidence type="ECO:0000256" key="1">
    <source>
        <dbReference type="ARBA" id="ARBA00022723"/>
    </source>
</evidence>
<keyword evidence="3" id="KW-0862">Zinc</keyword>
<organism evidence="7 8">
    <name type="scientific">Lolium multiflorum</name>
    <name type="common">Italian ryegrass</name>
    <name type="synonym">Lolium perenne subsp. multiflorum</name>
    <dbReference type="NCBI Taxonomy" id="4521"/>
    <lineage>
        <taxon>Eukaryota</taxon>
        <taxon>Viridiplantae</taxon>
        <taxon>Streptophyta</taxon>
        <taxon>Embryophyta</taxon>
        <taxon>Tracheophyta</taxon>
        <taxon>Spermatophyta</taxon>
        <taxon>Magnoliopsida</taxon>
        <taxon>Liliopsida</taxon>
        <taxon>Poales</taxon>
        <taxon>Poaceae</taxon>
        <taxon>BOP clade</taxon>
        <taxon>Pooideae</taxon>
        <taxon>Poodae</taxon>
        <taxon>Poeae</taxon>
        <taxon>Poeae Chloroplast Group 2 (Poeae type)</taxon>
        <taxon>Loliodinae</taxon>
        <taxon>Loliinae</taxon>
        <taxon>Lolium</taxon>
    </lineage>
</organism>
<comment type="caution">
    <text evidence="7">The sequence shown here is derived from an EMBL/GenBank/DDBJ whole genome shotgun (WGS) entry which is preliminary data.</text>
</comment>
<feature type="domain" description="SIAH-type" evidence="6">
    <location>
        <begin position="261"/>
        <end position="323"/>
    </location>
</feature>
<dbReference type="AlphaFoldDB" id="A0AAD8WA76"/>
<keyword evidence="2 5" id="KW-0863">Zinc-finger</keyword>
<gene>
    <name evidence="7" type="ORF">QYE76_065750</name>
</gene>
<comment type="function">
    <text evidence="4">E3 ubiquitin-protein ligase that mediates ubiquitination and subsequent proteasomal degradation of target proteins. E3 ubiquitin ligases accept ubiquitin from an E2 ubiquitin-conjugating enzyme in the form of a thioester and then directly transfers the ubiquitin to targeted substrates. It probably triggers the ubiquitin-mediated degradation of different substrates.</text>
</comment>
<keyword evidence="1" id="KW-0479">Metal-binding</keyword>
<dbReference type="InterPro" id="IPR044286">
    <property type="entry name" value="SINL_plant"/>
</dbReference>
<dbReference type="PANTHER" id="PTHR46632">
    <property type="entry name" value="E3 UBIQUITIN-PROTEIN LIGASE SINA-LIKE 4"/>
    <property type="match status" value="1"/>
</dbReference>
<evidence type="ECO:0000256" key="3">
    <source>
        <dbReference type="ARBA" id="ARBA00022833"/>
    </source>
</evidence>
<proteinExistence type="predicted"/>
<evidence type="ECO:0000256" key="5">
    <source>
        <dbReference type="PROSITE-ProRule" id="PRU00455"/>
    </source>
</evidence>
<evidence type="ECO:0000256" key="4">
    <source>
        <dbReference type="ARBA" id="ARBA00024004"/>
    </source>
</evidence>
<sequence length="458" mass="49814">MGWTGGRAAGGGDVLLECWYNTARARQVLPADIGMVLTDGGSTYQAAGGAAAARISACRSWRSGEYRVLEERAPGDDRALDELSSAGRRRAWCRSCASLDLHLASAPWPPHVSPGLVPYSAWFVMAEQQKRMRTSSGGSTSFSTPSAIVKREAEMEQMVVIQAGIQAGAAAAPTDQQGSTQGDDSSKFMIVFVDRDRWLHCAACSGPLKTPVYKCGAAGHKVCCTCRGDDSPVAKRCCRACNGAAATFTLCSDDFQELIGSHRVACPYKAYGCRRLVSYLTVDEHRRACPDKPCSCFELAAGCDGGFLGSPRTLHDHLVGPLHWWPTRKFEYGKTQILDVLERRRLLVSEGEERVFVLAVAEDSTAGMTNVSLMCLRSSAAAATGPHYRARLWSHAPRDPVTGVEERLEAEFVVESRESPCEIAVREGTLLPLQPKFLRGAPRKIVLYVRIDKLKPIV</sequence>
<dbReference type="Gene3D" id="3.30.40.10">
    <property type="entry name" value="Zinc/RING finger domain, C3HC4 (zinc finger)"/>
    <property type="match status" value="1"/>
</dbReference>
<dbReference type="Proteomes" id="UP001231189">
    <property type="component" value="Unassembled WGS sequence"/>
</dbReference>